<accession>A0A4S3MP81</accession>
<proteinExistence type="inferred from homology"/>
<evidence type="ECO:0000313" key="3">
    <source>
        <dbReference type="EMBL" id="THD84276.1"/>
    </source>
</evidence>
<feature type="domain" description="Amine oxidase" evidence="2">
    <location>
        <begin position="113"/>
        <end position="361"/>
    </location>
</feature>
<dbReference type="PANTHER" id="PTHR43563:SF1">
    <property type="entry name" value="AMINE OXIDASE [FLAVIN-CONTAINING] B"/>
    <property type="match status" value="1"/>
</dbReference>
<dbReference type="RefSeq" id="WP_136392657.1">
    <property type="nucleotide sequence ID" value="NZ_SSND01000001.1"/>
</dbReference>
<organism evidence="3 4">
    <name type="scientific">Aliigemmobacter aestuarii</name>
    <dbReference type="NCBI Taxonomy" id="1445661"/>
    <lineage>
        <taxon>Bacteria</taxon>
        <taxon>Pseudomonadati</taxon>
        <taxon>Pseudomonadota</taxon>
        <taxon>Alphaproteobacteria</taxon>
        <taxon>Rhodobacterales</taxon>
        <taxon>Paracoccaceae</taxon>
        <taxon>Aliigemmobacter</taxon>
    </lineage>
</organism>
<feature type="domain" description="Amine oxidase" evidence="2">
    <location>
        <begin position="13"/>
        <end position="110"/>
    </location>
</feature>
<dbReference type="InterPro" id="IPR002937">
    <property type="entry name" value="Amino_oxidase"/>
</dbReference>
<gene>
    <name evidence="3" type="ORF">E7811_00525</name>
</gene>
<dbReference type="GO" id="GO:0016491">
    <property type="term" value="F:oxidoreductase activity"/>
    <property type="evidence" value="ECO:0007669"/>
    <property type="project" value="InterPro"/>
</dbReference>
<sequence>MQKTQVAIIGGGLAGLNAARLLQAAGVSFHLFEARDRLGGRILTVDGAGRPAEDGFDLGPSWYWPRMQPAIGDLVADLGLAGFPQAADGDMMFERSLREGPRRYPALPQDPPSMRLRGGTGAVVRALAADLPAGRLHSGRPVAALALGAQGVTLTLGGAGEAGGEEILAEQVIAALPPRLMEHRLRFTPDLAPETRRLWQATPTWMAPHAKVIAVYDRPFWRMAGLSGSAQSLAGPMTEIHDASTARGQAALFGFVGIPARHRAQVGEAALVAACLAQLERTFGPEAAHPRATLVKDWAADPLTATGADPLDAGHPAPAAVWVKGAWGERLHLGGSEVSDSEPGYLAGAVSASSRAVARVLRQMG</sequence>
<evidence type="ECO:0000256" key="1">
    <source>
        <dbReference type="ARBA" id="ARBA00005995"/>
    </source>
</evidence>
<name>A0A4S3MP81_9RHOB</name>
<dbReference type="InterPro" id="IPR036188">
    <property type="entry name" value="FAD/NAD-bd_sf"/>
</dbReference>
<dbReference type="EMBL" id="SSND01000001">
    <property type="protein sequence ID" value="THD84276.1"/>
    <property type="molecule type" value="Genomic_DNA"/>
</dbReference>
<dbReference type="InterPro" id="IPR050703">
    <property type="entry name" value="Flavin_MAO"/>
</dbReference>
<reference evidence="3 4" key="1">
    <citation type="submission" date="2019-04" db="EMBL/GenBank/DDBJ databases">
        <title>Draft genome sequence of Gemmobacter aestuarii sp. nov.</title>
        <authorList>
            <person name="Hameed A."/>
            <person name="Lin S.-Y."/>
            <person name="Shahina M."/>
            <person name="Lai W.-A."/>
            <person name="Young C.-C."/>
        </authorList>
    </citation>
    <scope>NUCLEOTIDE SEQUENCE [LARGE SCALE GENOMIC DNA]</scope>
    <source>
        <strain evidence="3 4">CC-PW-75</strain>
    </source>
</reference>
<dbReference type="Proteomes" id="UP000309450">
    <property type="component" value="Unassembled WGS sequence"/>
</dbReference>
<evidence type="ECO:0000313" key="4">
    <source>
        <dbReference type="Proteomes" id="UP000309450"/>
    </source>
</evidence>
<evidence type="ECO:0000259" key="2">
    <source>
        <dbReference type="Pfam" id="PF01593"/>
    </source>
</evidence>
<dbReference type="SUPFAM" id="SSF54373">
    <property type="entry name" value="FAD-linked reductases, C-terminal domain"/>
    <property type="match status" value="1"/>
</dbReference>
<dbReference type="OrthoDB" id="337830at2"/>
<keyword evidence="4" id="KW-1185">Reference proteome</keyword>
<comment type="similarity">
    <text evidence="1">Belongs to the flavin monoamine oxidase family.</text>
</comment>
<protein>
    <submittedName>
        <fullName evidence="3">Amine oxidase</fullName>
    </submittedName>
</protein>
<dbReference type="PANTHER" id="PTHR43563">
    <property type="entry name" value="AMINE OXIDASE"/>
    <property type="match status" value="1"/>
</dbReference>
<dbReference type="AlphaFoldDB" id="A0A4S3MP81"/>
<comment type="caution">
    <text evidence="3">The sequence shown here is derived from an EMBL/GenBank/DDBJ whole genome shotgun (WGS) entry which is preliminary data.</text>
</comment>
<dbReference type="SUPFAM" id="SSF51905">
    <property type="entry name" value="FAD/NAD(P)-binding domain"/>
    <property type="match status" value="1"/>
</dbReference>
<dbReference type="Pfam" id="PF01593">
    <property type="entry name" value="Amino_oxidase"/>
    <property type="match status" value="2"/>
</dbReference>
<dbReference type="Gene3D" id="3.50.50.60">
    <property type="entry name" value="FAD/NAD(P)-binding domain"/>
    <property type="match status" value="2"/>
</dbReference>